<dbReference type="PIRSF" id="PIRSF006247">
    <property type="entry name" value="TrkH"/>
    <property type="match status" value="1"/>
</dbReference>
<feature type="transmembrane region" description="Helical" evidence="14">
    <location>
        <begin position="423"/>
        <end position="443"/>
    </location>
</feature>
<evidence type="ECO:0000256" key="12">
    <source>
        <dbReference type="PIRNR" id="PIRNR006247"/>
    </source>
</evidence>
<dbReference type="EMBL" id="BJNV01000026">
    <property type="protein sequence ID" value="GEC95770.1"/>
    <property type="molecule type" value="Genomic_DNA"/>
</dbReference>
<feature type="transmembrane region" description="Helical" evidence="14">
    <location>
        <begin position="455"/>
        <end position="478"/>
    </location>
</feature>
<gene>
    <name evidence="15" type="ORF">ZRA01_18430</name>
</gene>
<evidence type="ECO:0000256" key="14">
    <source>
        <dbReference type="SAM" id="Phobius"/>
    </source>
</evidence>
<feature type="transmembrane region" description="Helical" evidence="14">
    <location>
        <begin position="182"/>
        <end position="200"/>
    </location>
</feature>
<keyword evidence="3 12" id="KW-0813">Transport</keyword>
<proteinExistence type="inferred from homology"/>
<evidence type="ECO:0000256" key="7">
    <source>
        <dbReference type="ARBA" id="ARBA00022692"/>
    </source>
</evidence>
<evidence type="ECO:0000256" key="13">
    <source>
        <dbReference type="PIRSR" id="PIRSR006247-1"/>
    </source>
</evidence>
<feature type="transmembrane region" description="Helical" evidence="14">
    <location>
        <begin position="393"/>
        <end position="416"/>
    </location>
</feature>
<dbReference type="AlphaFoldDB" id="A0A4Y4CYY7"/>
<dbReference type="RefSeq" id="WP_174851605.1">
    <property type="nucleotide sequence ID" value="NZ_BJNV01000026.1"/>
</dbReference>
<evidence type="ECO:0000256" key="1">
    <source>
        <dbReference type="ARBA" id="ARBA00004429"/>
    </source>
</evidence>
<dbReference type="InterPro" id="IPR004772">
    <property type="entry name" value="TrkH"/>
</dbReference>
<feature type="binding site" evidence="13">
    <location>
        <position position="111"/>
    </location>
    <ligand>
        <name>K(+)</name>
        <dbReference type="ChEBI" id="CHEBI:29103"/>
    </ligand>
</feature>
<feature type="transmembrane region" description="Helical" evidence="14">
    <location>
        <begin position="136"/>
        <end position="161"/>
    </location>
</feature>
<evidence type="ECO:0000256" key="10">
    <source>
        <dbReference type="ARBA" id="ARBA00023065"/>
    </source>
</evidence>
<evidence type="ECO:0000256" key="11">
    <source>
        <dbReference type="ARBA" id="ARBA00023136"/>
    </source>
</evidence>
<feature type="binding site" evidence="13">
    <location>
        <position position="112"/>
    </location>
    <ligand>
        <name>K(+)</name>
        <dbReference type="ChEBI" id="CHEBI:29103"/>
    </ligand>
</feature>
<keyword evidence="10 12" id="KW-0406">Ion transport</keyword>
<keyword evidence="6 12" id="KW-0633">Potassium transport</keyword>
<keyword evidence="11 12" id="KW-0472">Membrane</keyword>
<feature type="binding site" evidence="13">
    <location>
        <position position="221"/>
    </location>
    <ligand>
        <name>K(+)</name>
        <dbReference type="ChEBI" id="CHEBI:29103"/>
    </ligand>
</feature>
<dbReference type="PANTHER" id="PTHR32024:SF2">
    <property type="entry name" value="TRK SYSTEM POTASSIUM UPTAKE PROTEIN TRKG-RELATED"/>
    <property type="match status" value="1"/>
</dbReference>
<evidence type="ECO:0000256" key="6">
    <source>
        <dbReference type="ARBA" id="ARBA00022538"/>
    </source>
</evidence>
<keyword evidence="4 12" id="KW-1003">Cell membrane</keyword>
<protein>
    <recommendedName>
        <fullName evidence="12">Trk system potassium uptake protein</fullName>
    </recommendedName>
</protein>
<evidence type="ECO:0000256" key="5">
    <source>
        <dbReference type="ARBA" id="ARBA00022519"/>
    </source>
</evidence>
<evidence type="ECO:0000313" key="15">
    <source>
        <dbReference type="EMBL" id="GEC95770.1"/>
    </source>
</evidence>
<dbReference type="Proteomes" id="UP000318422">
    <property type="component" value="Unassembled WGS sequence"/>
</dbReference>
<comment type="caution">
    <text evidence="15">The sequence shown here is derived from an EMBL/GenBank/DDBJ whole genome shotgun (WGS) entry which is preliminary data.</text>
</comment>
<comment type="subcellular location">
    <subcellularLocation>
        <location evidence="1 12">Cell inner membrane</location>
        <topology evidence="1 12">Multi-pass membrane protein</topology>
    </subcellularLocation>
</comment>
<feature type="binding site" evidence="13">
    <location>
        <position position="435"/>
    </location>
    <ligand>
        <name>K(+)</name>
        <dbReference type="ChEBI" id="CHEBI:29103"/>
    </ligand>
</feature>
<evidence type="ECO:0000256" key="3">
    <source>
        <dbReference type="ARBA" id="ARBA00022448"/>
    </source>
</evidence>
<dbReference type="GO" id="GO:0046872">
    <property type="term" value="F:metal ion binding"/>
    <property type="evidence" value="ECO:0007669"/>
    <property type="project" value="UniProtKB-KW"/>
</dbReference>
<comment type="similarity">
    <text evidence="2 12">Belongs to the TrkH potassium transport family.</text>
</comment>
<feature type="transmembrane region" description="Helical" evidence="14">
    <location>
        <begin position="70"/>
        <end position="93"/>
    </location>
</feature>
<evidence type="ECO:0000256" key="2">
    <source>
        <dbReference type="ARBA" id="ARBA00009137"/>
    </source>
</evidence>
<dbReference type="Pfam" id="PF02386">
    <property type="entry name" value="TrkH"/>
    <property type="match status" value="1"/>
</dbReference>
<dbReference type="GO" id="GO:0005886">
    <property type="term" value="C:plasma membrane"/>
    <property type="evidence" value="ECO:0007669"/>
    <property type="project" value="UniProtKB-SubCell"/>
</dbReference>
<evidence type="ECO:0000313" key="16">
    <source>
        <dbReference type="Proteomes" id="UP000318422"/>
    </source>
</evidence>
<evidence type="ECO:0000256" key="9">
    <source>
        <dbReference type="ARBA" id="ARBA00022989"/>
    </source>
</evidence>
<keyword evidence="5 12" id="KW-0997">Cell inner membrane</keyword>
<feature type="transmembrane region" description="Helical" evidence="14">
    <location>
        <begin position="38"/>
        <end position="58"/>
    </location>
</feature>
<reference evidence="15 16" key="1">
    <citation type="submission" date="2019-06" db="EMBL/GenBank/DDBJ databases">
        <title>Whole genome shotgun sequence of Zoogloea ramigera NBRC 15342.</title>
        <authorList>
            <person name="Hosoyama A."/>
            <person name="Uohara A."/>
            <person name="Ohji S."/>
            <person name="Ichikawa N."/>
        </authorList>
    </citation>
    <scope>NUCLEOTIDE SEQUENCE [LARGE SCALE GENOMIC DNA]</scope>
    <source>
        <strain evidence="15 16">NBRC 15342</strain>
    </source>
</reference>
<dbReference type="InterPro" id="IPR003445">
    <property type="entry name" value="Cat_transpt"/>
</dbReference>
<dbReference type="GO" id="GO:0015379">
    <property type="term" value="F:potassium:chloride symporter activity"/>
    <property type="evidence" value="ECO:0007669"/>
    <property type="project" value="InterPro"/>
</dbReference>
<feature type="transmembrane region" description="Helical" evidence="14">
    <location>
        <begin position="12"/>
        <end position="32"/>
    </location>
</feature>
<name>A0A4Y4CYY7_ZOORA</name>
<feature type="transmembrane region" description="Helical" evidence="14">
    <location>
        <begin position="272"/>
        <end position="294"/>
    </location>
</feature>
<sequence length="485" mass="52656">MDALLPVANVLGRLLSIFSFAYLMPIAAAIYYNDGTTADFVAAMVISLLGGLTLYFTTRANYRELKPRDGFLLVSSVWVLMASIATIPLLLVYDTMSFTDAFFETISGLTTTGATVMTNLDHAPPAINLWRHELNWLGGMGIIVLAVAVLPMLGVGGMQLYKAETPGPMKDAKLTARIADTAKALWLVYVGFTIACTLLLQQAGLSWLDAICHTFAAMSLGGFSTRDASVGAFDNPQVEFILIVFMMIAAMNFATHFLAIRGRDLRTYWRDMEVRGVIGLIVASCFGVALYVWLEGTYEDYPTALRHVSFNLVSIGLSSGFVSQDYEKWPVFAPLWMMFLANITCSSGSTGGGIKMIRTLILAKQANRELTRLVHPAIVNPVKVGGSPIPNNVVIAVLGFIFLYFMSVVMLTFLLILSGLDFISALGAVVGSITNAGPGLGVVGPSSNYAGLTDFQTWVCSFTMLLGRLEVLSLAVVFTPQFWRK</sequence>
<comment type="function">
    <text evidence="12">Low-affinity potassium transport system. Interacts with Trk system potassium uptake protein TrkA.</text>
</comment>
<keyword evidence="16" id="KW-1185">Reference proteome</keyword>
<keyword evidence="13" id="KW-0479">Metal-binding</keyword>
<evidence type="ECO:0000256" key="4">
    <source>
        <dbReference type="ARBA" id="ARBA00022475"/>
    </source>
</evidence>
<accession>A0A4Y4CYY7</accession>
<keyword evidence="9 14" id="KW-1133">Transmembrane helix</keyword>
<keyword evidence="7 14" id="KW-0812">Transmembrane</keyword>
<feature type="binding site" evidence="13">
    <location>
        <position position="220"/>
    </location>
    <ligand>
        <name>K(+)</name>
        <dbReference type="ChEBI" id="CHEBI:29103"/>
    </ligand>
</feature>
<feature type="transmembrane region" description="Helical" evidence="14">
    <location>
        <begin position="240"/>
        <end position="260"/>
    </location>
</feature>
<evidence type="ECO:0000256" key="8">
    <source>
        <dbReference type="ARBA" id="ARBA00022958"/>
    </source>
</evidence>
<keyword evidence="8 12" id="KW-0630">Potassium</keyword>
<dbReference type="PANTHER" id="PTHR32024">
    <property type="entry name" value="TRK SYSTEM POTASSIUM UPTAKE PROTEIN TRKG-RELATED"/>
    <property type="match status" value="1"/>
</dbReference>
<organism evidence="15 16">
    <name type="scientific">Zoogloea ramigera</name>
    <dbReference type="NCBI Taxonomy" id="350"/>
    <lineage>
        <taxon>Bacteria</taxon>
        <taxon>Pseudomonadati</taxon>
        <taxon>Pseudomonadota</taxon>
        <taxon>Betaproteobacteria</taxon>
        <taxon>Rhodocyclales</taxon>
        <taxon>Zoogloeaceae</taxon>
        <taxon>Zoogloea</taxon>
    </lineage>
</organism>